<keyword evidence="2" id="KW-0812">Transmembrane</keyword>
<gene>
    <name evidence="4" type="ORF">BDV96DRAFT_355187</name>
</gene>
<evidence type="ECO:0000313" key="5">
    <source>
        <dbReference type="Proteomes" id="UP000799770"/>
    </source>
</evidence>
<proteinExistence type="predicted"/>
<protein>
    <recommendedName>
        <fullName evidence="6">Mid2 domain-containing protein</fullName>
    </recommendedName>
</protein>
<feature type="chain" id="PRO_5025567818" description="Mid2 domain-containing protein" evidence="3">
    <location>
        <begin position="18"/>
        <end position="367"/>
    </location>
</feature>
<feature type="compositionally biased region" description="Polar residues" evidence="1">
    <location>
        <begin position="315"/>
        <end position="331"/>
    </location>
</feature>
<sequence>MILQSLVVASFFGATFAAPNAGASTITPAVVLPRTVYQTLGWYSYTSHSAQGTVWVPWVDDQETALYSTSSDWFRRCPRANSCTMFTGCSNGYLVAQSTSSYCGKGAGDSSRICSRHLLYKSLGASDPLRWYWCDSSTLTGFTIYGQDPRKQISTSRPASLPSTTPATITLVESSTVSALSTVSLTSQESTLAQATASSTGPSPALPKKNKTATAGLVAGCVTGGVVVIAVIGIALLFLLRRRKKELRGRRPRSPPEPEHRDQALPYRSPEPRAPPPPPTMRSVSTSLSSSEKSEKISERALVASPPPGYRSFAHSPTQTTSDQHISSIYGPTTSRRFSRPPTLPPPRLTESLLSEDFKDELHLHGG</sequence>
<keyword evidence="5" id="KW-1185">Reference proteome</keyword>
<evidence type="ECO:0000313" key="4">
    <source>
        <dbReference type="EMBL" id="KAF2105874.1"/>
    </source>
</evidence>
<feature type="transmembrane region" description="Helical" evidence="2">
    <location>
        <begin position="217"/>
        <end position="240"/>
    </location>
</feature>
<feature type="region of interest" description="Disordered" evidence="1">
    <location>
        <begin position="246"/>
        <end position="367"/>
    </location>
</feature>
<feature type="compositionally biased region" description="Basic and acidic residues" evidence="1">
    <location>
        <begin position="356"/>
        <end position="367"/>
    </location>
</feature>
<reference evidence="4" key="1">
    <citation type="journal article" date="2020" name="Stud. Mycol.">
        <title>101 Dothideomycetes genomes: a test case for predicting lifestyles and emergence of pathogens.</title>
        <authorList>
            <person name="Haridas S."/>
            <person name="Albert R."/>
            <person name="Binder M."/>
            <person name="Bloem J."/>
            <person name="Labutti K."/>
            <person name="Salamov A."/>
            <person name="Andreopoulos B."/>
            <person name="Baker S."/>
            <person name="Barry K."/>
            <person name="Bills G."/>
            <person name="Bluhm B."/>
            <person name="Cannon C."/>
            <person name="Castanera R."/>
            <person name="Culley D."/>
            <person name="Daum C."/>
            <person name="Ezra D."/>
            <person name="Gonzalez J."/>
            <person name="Henrissat B."/>
            <person name="Kuo A."/>
            <person name="Liang C."/>
            <person name="Lipzen A."/>
            <person name="Lutzoni F."/>
            <person name="Magnuson J."/>
            <person name="Mondo S."/>
            <person name="Nolan M."/>
            <person name="Ohm R."/>
            <person name="Pangilinan J."/>
            <person name="Park H.-J."/>
            <person name="Ramirez L."/>
            <person name="Alfaro M."/>
            <person name="Sun H."/>
            <person name="Tritt A."/>
            <person name="Yoshinaga Y."/>
            <person name="Zwiers L.-H."/>
            <person name="Turgeon B."/>
            <person name="Goodwin S."/>
            <person name="Spatafora J."/>
            <person name="Crous P."/>
            <person name="Grigoriev I."/>
        </authorList>
    </citation>
    <scope>NUCLEOTIDE SEQUENCE</scope>
    <source>
        <strain evidence="4">CBS 627.86</strain>
    </source>
</reference>
<organism evidence="4 5">
    <name type="scientific">Lophiotrema nucula</name>
    <dbReference type="NCBI Taxonomy" id="690887"/>
    <lineage>
        <taxon>Eukaryota</taxon>
        <taxon>Fungi</taxon>
        <taxon>Dikarya</taxon>
        <taxon>Ascomycota</taxon>
        <taxon>Pezizomycotina</taxon>
        <taxon>Dothideomycetes</taxon>
        <taxon>Pleosporomycetidae</taxon>
        <taxon>Pleosporales</taxon>
        <taxon>Lophiotremataceae</taxon>
        <taxon>Lophiotrema</taxon>
    </lineage>
</organism>
<evidence type="ECO:0000256" key="2">
    <source>
        <dbReference type="SAM" id="Phobius"/>
    </source>
</evidence>
<accession>A0A6A5YGN8</accession>
<evidence type="ECO:0000256" key="3">
    <source>
        <dbReference type="SAM" id="SignalP"/>
    </source>
</evidence>
<evidence type="ECO:0000256" key="1">
    <source>
        <dbReference type="SAM" id="MobiDB-lite"/>
    </source>
</evidence>
<dbReference type="OrthoDB" id="3800224at2759"/>
<name>A0A6A5YGN8_9PLEO</name>
<feature type="compositionally biased region" description="Basic and acidic residues" evidence="1">
    <location>
        <begin position="254"/>
        <end position="263"/>
    </location>
</feature>
<evidence type="ECO:0008006" key="6">
    <source>
        <dbReference type="Google" id="ProtNLM"/>
    </source>
</evidence>
<dbReference type="Proteomes" id="UP000799770">
    <property type="component" value="Unassembled WGS sequence"/>
</dbReference>
<keyword evidence="2" id="KW-1133">Transmembrane helix</keyword>
<dbReference type="AlphaFoldDB" id="A0A6A5YGN8"/>
<feature type="compositionally biased region" description="Low complexity" evidence="1">
    <location>
        <begin position="281"/>
        <end position="291"/>
    </location>
</feature>
<dbReference type="EMBL" id="ML977370">
    <property type="protein sequence ID" value="KAF2105874.1"/>
    <property type="molecule type" value="Genomic_DNA"/>
</dbReference>
<keyword evidence="3" id="KW-0732">Signal</keyword>
<keyword evidence="2" id="KW-0472">Membrane</keyword>
<feature type="signal peptide" evidence="3">
    <location>
        <begin position="1"/>
        <end position="17"/>
    </location>
</feature>